<dbReference type="GO" id="GO:0006272">
    <property type="term" value="P:leading strand elongation"/>
    <property type="evidence" value="ECO:0007669"/>
    <property type="project" value="TreeGrafter"/>
</dbReference>
<dbReference type="GO" id="GO:0030337">
    <property type="term" value="F:DNA polymerase processivity factor activity"/>
    <property type="evidence" value="ECO:0007669"/>
    <property type="project" value="InterPro"/>
</dbReference>
<reference evidence="5" key="1">
    <citation type="journal article" date="2020" name="Nature">
        <title>Giant virus diversity and host interactions through global metagenomics.</title>
        <authorList>
            <person name="Schulz F."/>
            <person name="Roux S."/>
            <person name="Paez-Espino D."/>
            <person name="Jungbluth S."/>
            <person name="Walsh D.A."/>
            <person name="Denef V.J."/>
            <person name="McMahon K.D."/>
            <person name="Konstantinidis K.T."/>
            <person name="Eloe-Fadrosh E.A."/>
            <person name="Kyrpides N.C."/>
            <person name="Woyke T."/>
        </authorList>
    </citation>
    <scope>NUCLEOTIDE SEQUENCE</scope>
    <source>
        <strain evidence="5">GVMAG-S-1035085-51</strain>
    </source>
</reference>
<organism evidence="5">
    <name type="scientific">viral metagenome</name>
    <dbReference type="NCBI Taxonomy" id="1070528"/>
    <lineage>
        <taxon>unclassified sequences</taxon>
        <taxon>metagenomes</taxon>
        <taxon>organismal metagenomes</taxon>
    </lineage>
</organism>
<dbReference type="InterPro" id="IPR022649">
    <property type="entry name" value="Pr_cel_nuc_antig_C"/>
</dbReference>
<keyword evidence="2" id="KW-0238">DNA-binding</keyword>
<dbReference type="Pfam" id="PF02747">
    <property type="entry name" value="PCNA_C"/>
    <property type="match status" value="1"/>
</dbReference>
<proteinExistence type="inferred from homology"/>
<dbReference type="GO" id="GO:0043626">
    <property type="term" value="C:PCNA complex"/>
    <property type="evidence" value="ECO:0007669"/>
    <property type="project" value="TreeGrafter"/>
</dbReference>
<evidence type="ECO:0000256" key="1">
    <source>
        <dbReference type="ARBA" id="ARBA00010462"/>
    </source>
</evidence>
<dbReference type="Pfam" id="PF00705">
    <property type="entry name" value="PCNA_N"/>
    <property type="match status" value="1"/>
</dbReference>
<evidence type="ECO:0000313" key="5">
    <source>
        <dbReference type="EMBL" id="QHU35820.1"/>
    </source>
</evidence>
<dbReference type="EMBL" id="MN740612">
    <property type="protein sequence ID" value="QHU35820.1"/>
    <property type="molecule type" value="Genomic_DNA"/>
</dbReference>
<dbReference type="Gene3D" id="3.70.10.10">
    <property type="match status" value="1"/>
</dbReference>
<dbReference type="GO" id="GO:0019985">
    <property type="term" value="P:translesion synthesis"/>
    <property type="evidence" value="ECO:0007669"/>
    <property type="project" value="TreeGrafter"/>
</dbReference>
<feature type="domain" description="Proliferating cell nuclear antigen PCNA N-terminal" evidence="3">
    <location>
        <begin position="19"/>
        <end position="147"/>
    </location>
</feature>
<dbReference type="SUPFAM" id="SSF55979">
    <property type="entry name" value="DNA clamp"/>
    <property type="match status" value="2"/>
</dbReference>
<dbReference type="CDD" id="cd00577">
    <property type="entry name" value="PCNA"/>
    <property type="match status" value="1"/>
</dbReference>
<evidence type="ECO:0000259" key="4">
    <source>
        <dbReference type="Pfam" id="PF02747"/>
    </source>
</evidence>
<feature type="domain" description="Proliferating cell nuclear antigen PCNA C-terminal" evidence="4">
    <location>
        <begin position="154"/>
        <end position="284"/>
    </location>
</feature>
<dbReference type="InterPro" id="IPR022648">
    <property type="entry name" value="Pr_cel_nuc_antig_N"/>
</dbReference>
<evidence type="ECO:0008006" key="6">
    <source>
        <dbReference type="Google" id="ProtNLM"/>
    </source>
</evidence>
<dbReference type="GO" id="GO:0006275">
    <property type="term" value="P:regulation of DNA replication"/>
    <property type="evidence" value="ECO:0007669"/>
    <property type="project" value="InterPro"/>
</dbReference>
<dbReference type="InterPro" id="IPR000730">
    <property type="entry name" value="Pr_cel_nuc_antig"/>
</dbReference>
<name>A0A6C0LZL8_9ZZZZ</name>
<dbReference type="AlphaFoldDB" id="A0A6C0LZL8"/>
<evidence type="ECO:0000259" key="3">
    <source>
        <dbReference type="Pfam" id="PF00705"/>
    </source>
</evidence>
<dbReference type="NCBIfam" id="TIGR00590">
    <property type="entry name" value="pcna"/>
    <property type="match status" value="1"/>
</dbReference>
<dbReference type="PANTHER" id="PTHR11352">
    <property type="entry name" value="PROLIFERATING CELL NUCLEAR ANTIGEN"/>
    <property type="match status" value="1"/>
</dbReference>
<dbReference type="GO" id="GO:0006298">
    <property type="term" value="P:mismatch repair"/>
    <property type="evidence" value="ECO:0007669"/>
    <property type="project" value="TreeGrafter"/>
</dbReference>
<dbReference type="GO" id="GO:0003677">
    <property type="term" value="F:DNA binding"/>
    <property type="evidence" value="ECO:0007669"/>
    <property type="project" value="UniProtKB-KW"/>
</dbReference>
<accession>A0A6C0LZL8</accession>
<dbReference type="InterPro" id="IPR046938">
    <property type="entry name" value="DNA_clamp_sf"/>
</dbReference>
<evidence type="ECO:0000256" key="2">
    <source>
        <dbReference type="ARBA" id="ARBA00023125"/>
    </source>
</evidence>
<sequence>MADDKASNNKTGLLMEMGTCQTASFRVLIEALKEVLKDVNIKFTGIEPGNPNSGGMTIAAMNASQSVLIKLRLPARCFDSYFLNPKCGKNHVIGVNMNSFFKLIKTMSNDDNLTLYIEESDTNNLGIRLENGEKKYVTTYKLKLLELSNHDTNLPNSQFQYMISIPSDRFHKIIRDASSIAEFMDIKFVDTKDNANTLIFSCRGEFASQETILTDNTDGLSVTKNIDVKNDCIVQGLYDLKNLTLFTKCGNLCSNIELYLKNNYPLVIKYQVANLGWVYLVLSPINNNHIIDSDSNSDSDSD</sequence>
<comment type="similarity">
    <text evidence="1">Belongs to the PCNA family.</text>
</comment>
<protein>
    <recommendedName>
        <fullName evidence="6">Proliferating cell nuclear antigen PCNA N-terminal domain-containing protein</fullName>
    </recommendedName>
</protein>
<dbReference type="PANTHER" id="PTHR11352:SF0">
    <property type="entry name" value="PROLIFERATING CELL NUCLEAR ANTIGEN"/>
    <property type="match status" value="1"/>
</dbReference>